<sequence>VFDFEATVHHDVETGVGGDGGAFITDDSKLKP</sequence>
<feature type="non-terminal residue" evidence="1">
    <location>
        <position position="1"/>
    </location>
</feature>
<name>A0A381TGZ8_9ZZZZ</name>
<protein>
    <submittedName>
        <fullName evidence="1">Uncharacterized protein</fullName>
    </submittedName>
</protein>
<organism evidence="1">
    <name type="scientific">marine metagenome</name>
    <dbReference type="NCBI Taxonomy" id="408172"/>
    <lineage>
        <taxon>unclassified sequences</taxon>
        <taxon>metagenomes</taxon>
        <taxon>ecological metagenomes</taxon>
    </lineage>
</organism>
<accession>A0A381TGZ8</accession>
<evidence type="ECO:0000313" key="1">
    <source>
        <dbReference type="EMBL" id="SVA14818.1"/>
    </source>
</evidence>
<reference evidence="1" key="1">
    <citation type="submission" date="2018-05" db="EMBL/GenBank/DDBJ databases">
        <authorList>
            <person name="Lanie J.A."/>
            <person name="Ng W.-L."/>
            <person name="Kazmierczak K.M."/>
            <person name="Andrzejewski T.M."/>
            <person name="Davidsen T.M."/>
            <person name="Wayne K.J."/>
            <person name="Tettelin H."/>
            <person name="Glass J.I."/>
            <person name="Rusch D."/>
            <person name="Podicherti R."/>
            <person name="Tsui H.-C.T."/>
            <person name="Winkler M.E."/>
        </authorList>
    </citation>
    <scope>NUCLEOTIDE SEQUENCE</scope>
</reference>
<dbReference type="EMBL" id="UINC01004505">
    <property type="protein sequence ID" value="SVA14818.1"/>
    <property type="molecule type" value="Genomic_DNA"/>
</dbReference>
<proteinExistence type="predicted"/>
<dbReference type="AlphaFoldDB" id="A0A381TGZ8"/>
<gene>
    <name evidence="1" type="ORF">METZ01_LOCUS67672</name>
</gene>